<keyword evidence="3" id="KW-0560">Oxidoreductase</keyword>
<keyword evidence="3" id="KW-0670">Pyruvate</keyword>
<dbReference type="EC" id="1.1.1.81" evidence="3"/>
<dbReference type="InterPro" id="IPR037035">
    <property type="entry name" value="GK-like_C_sf"/>
</dbReference>
<dbReference type="InParanoid" id="A0A6M4HEA4"/>
<dbReference type="GO" id="GO:0008887">
    <property type="term" value="F:glycerate kinase activity"/>
    <property type="evidence" value="ECO:0007669"/>
    <property type="project" value="InterPro"/>
</dbReference>
<dbReference type="PANTHER" id="PTHR12227">
    <property type="entry name" value="GLYCERATE KINASE"/>
    <property type="match status" value="1"/>
</dbReference>
<name>A0A6M4HEA4_9PROT</name>
<gene>
    <name evidence="3" type="primary">ttuD</name>
    <name evidence="3" type="ORF">DSM104440_03146</name>
</gene>
<evidence type="ECO:0000259" key="1">
    <source>
        <dbReference type="Pfam" id="PF05161"/>
    </source>
</evidence>
<feature type="domain" description="MOFRL-associated" evidence="2">
    <location>
        <begin position="9"/>
        <end position="227"/>
    </location>
</feature>
<dbReference type="PANTHER" id="PTHR12227:SF0">
    <property type="entry name" value="GLYCERATE KINASE"/>
    <property type="match status" value="1"/>
</dbReference>
<dbReference type="EMBL" id="CP053073">
    <property type="protein sequence ID" value="QJR16317.1"/>
    <property type="molecule type" value="Genomic_DNA"/>
</dbReference>
<dbReference type="InterPro" id="IPR025286">
    <property type="entry name" value="MOFRL_assoc_dom"/>
</dbReference>
<dbReference type="InterPro" id="IPR039760">
    <property type="entry name" value="MOFRL_protein"/>
</dbReference>
<dbReference type="FunFam" id="3.40.1480.10:FF:000002">
    <property type="entry name" value="Glycerate kinase"/>
    <property type="match status" value="1"/>
</dbReference>
<dbReference type="InterPro" id="IPR038614">
    <property type="entry name" value="GK_N_sf"/>
</dbReference>
<evidence type="ECO:0000313" key="3">
    <source>
        <dbReference type="EMBL" id="QJR16317.1"/>
    </source>
</evidence>
<dbReference type="GO" id="GO:0005737">
    <property type="term" value="C:cytoplasm"/>
    <property type="evidence" value="ECO:0007669"/>
    <property type="project" value="TreeGrafter"/>
</dbReference>
<evidence type="ECO:0000313" key="4">
    <source>
        <dbReference type="Proteomes" id="UP000503096"/>
    </source>
</evidence>
<dbReference type="RefSeq" id="WP_171164324.1">
    <property type="nucleotide sequence ID" value="NZ_CP053073.1"/>
</dbReference>
<evidence type="ECO:0000259" key="2">
    <source>
        <dbReference type="Pfam" id="PF13660"/>
    </source>
</evidence>
<dbReference type="Proteomes" id="UP000503096">
    <property type="component" value="Chromosome"/>
</dbReference>
<dbReference type="Gene3D" id="3.40.50.10180">
    <property type="entry name" value="Glycerate kinase, MOFRL-like N-terminal domain"/>
    <property type="match status" value="1"/>
</dbReference>
<accession>A0A6M4HEA4</accession>
<proteinExistence type="predicted"/>
<dbReference type="GO" id="GO:0016618">
    <property type="term" value="F:hydroxypyruvate reductase [NAD(P)H] activity"/>
    <property type="evidence" value="ECO:0007669"/>
    <property type="project" value="UniProtKB-EC"/>
</dbReference>
<dbReference type="Gene3D" id="3.40.1480.10">
    <property type="entry name" value="MOFRL domain"/>
    <property type="match status" value="1"/>
</dbReference>
<protein>
    <submittedName>
        <fullName evidence="3">Hydroxypyruvate reductase</fullName>
        <ecNumber evidence="3">1.1.1.81</ecNumber>
    </submittedName>
</protein>
<reference evidence="3 4" key="1">
    <citation type="submission" date="2020-04" db="EMBL/GenBank/DDBJ databases">
        <title>Usitatibacter rugosus gen. nov., sp. nov. and Usitatibacter palustris sp. nov., novel members of Usitatibacteraceae fam. nov. within the order Nitrosomonadales isolated from soil.</title>
        <authorList>
            <person name="Huber K.J."/>
            <person name="Neumann-Schaal M."/>
            <person name="Geppert A."/>
            <person name="Luckner M."/>
            <person name="Wanner G."/>
            <person name="Overmann J."/>
        </authorList>
    </citation>
    <scope>NUCLEOTIDE SEQUENCE [LARGE SCALE GENOMIC DNA]</scope>
    <source>
        <strain evidence="3 4">Swamp67</strain>
    </source>
</reference>
<keyword evidence="4" id="KW-1185">Reference proteome</keyword>
<dbReference type="SUPFAM" id="SSF82544">
    <property type="entry name" value="GckA/TtuD-like"/>
    <property type="match status" value="1"/>
</dbReference>
<organism evidence="3 4">
    <name type="scientific">Usitatibacter palustris</name>
    <dbReference type="NCBI Taxonomy" id="2732487"/>
    <lineage>
        <taxon>Bacteria</taxon>
        <taxon>Pseudomonadati</taxon>
        <taxon>Pseudomonadota</taxon>
        <taxon>Betaproteobacteria</taxon>
        <taxon>Nitrosomonadales</taxon>
        <taxon>Usitatibacteraceae</taxon>
        <taxon>Usitatibacter</taxon>
    </lineage>
</organism>
<feature type="domain" description="MOFRL" evidence="1">
    <location>
        <begin position="311"/>
        <end position="416"/>
    </location>
</feature>
<dbReference type="Pfam" id="PF05161">
    <property type="entry name" value="MOFRL"/>
    <property type="match status" value="1"/>
</dbReference>
<dbReference type="Pfam" id="PF13660">
    <property type="entry name" value="DUF4147"/>
    <property type="match status" value="1"/>
</dbReference>
<dbReference type="KEGG" id="upl:DSM104440_03146"/>
<dbReference type="AlphaFoldDB" id="A0A6M4HEA4"/>
<sequence>MNPRDLLLGSFAAALAAADPLQIVPRHLPSPPKGRTVVVGAGKAAGAMALAVETAWPADRPLEGVVITRYGHGLPTQRIRVVEAGHPVPDESGERAAHEILALAKSLGEDDLLLVLVSGGGSALLSAPVPAVSMADLKAVTRQLLACGAPIQDMNTVRKHLSTIQGGRLAVASRAQVVALVISDVTGDDPTHIASGPCAPDPTTFADAQEVLRLHGVEPPASIAAHLARGAKGEEPETPKPDDQIFTRVENVVIATAHQSLMTASAFVQARGITPMVLGDSVTGESREVAKVYAALARQIHQHSHPLKRPVALISGGETTVTIRGNGRGGRCTEFLLSLAVDLAGLDHVHALAADTDGIDGSESNAGAILLPDSIARAAALGHSAKAMLADNDGYSFFAALNDLVITGPTRTNVNDFRIILVQ</sequence>
<dbReference type="InterPro" id="IPR007835">
    <property type="entry name" value="MOFRL"/>
</dbReference>